<proteinExistence type="predicted"/>
<dbReference type="AlphaFoldDB" id="A0A2K8PPG5"/>
<keyword evidence="2" id="KW-1185">Reference proteome</keyword>
<evidence type="ECO:0000313" key="2">
    <source>
        <dbReference type="Proteomes" id="UP000231791"/>
    </source>
</evidence>
<sequence>MHGYQELLGTDFDGRPTDDIDDVIYDAFESPRHRTRVPGLVALMNDPGAPEIERFLACVALTTWGEAAGYETVIRAAADPRRTPWYDCSIDRKFSVDSTFAQLAAAVAERDLAREKGTETLRLDAARALVRLADGEYFEDKLGELFDRATLQALLDDVKDVIGRGVRSLAAGEKCSFDLPTQLVDLAAGVSTVDGELAVELAMGILDVDSSSRTLNHAVSIVFRARGPEGRQFGEYLLTVGNERVCAEVREALGRRADHPLMPQ</sequence>
<evidence type="ECO:0000313" key="1">
    <source>
        <dbReference type="EMBL" id="ATZ28358.1"/>
    </source>
</evidence>
<dbReference type="RefSeq" id="WP_245008845.1">
    <property type="nucleotide sequence ID" value="NZ_CP073778.1"/>
</dbReference>
<dbReference type="EMBL" id="CP024985">
    <property type="protein sequence ID" value="ATZ28358.1"/>
    <property type="molecule type" value="Genomic_DNA"/>
</dbReference>
<organism evidence="1 2">
    <name type="scientific">Streptomyces lavendulae subsp. lavendulae</name>
    <dbReference type="NCBI Taxonomy" id="58340"/>
    <lineage>
        <taxon>Bacteria</taxon>
        <taxon>Bacillati</taxon>
        <taxon>Actinomycetota</taxon>
        <taxon>Actinomycetes</taxon>
        <taxon>Kitasatosporales</taxon>
        <taxon>Streptomycetaceae</taxon>
        <taxon>Streptomyces</taxon>
    </lineage>
</organism>
<dbReference type="KEGG" id="slx:SLAV_32930"/>
<name>A0A2K8PPG5_STRLA</name>
<dbReference type="Proteomes" id="UP000231791">
    <property type="component" value="Chromosome"/>
</dbReference>
<accession>A0A2K8PPG5</accession>
<gene>
    <name evidence="1" type="ORF">SLAV_32930</name>
</gene>
<reference evidence="1 2" key="1">
    <citation type="submission" date="2017-11" db="EMBL/GenBank/DDBJ databases">
        <title>Complete genome sequence of Streptomyces lavendulae subsp. lavendulae CCM 3239 (formerly 'Streptomyces aureofaciens CCM 3239'), the producer of the angucycline-type antibiotic auricin.</title>
        <authorList>
            <person name="Busche T."/>
            <person name="Novakova R."/>
            <person name="Al'Dilaimi A."/>
            <person name="Homerova D."/>
            <person name="Feckova L."/>
            <person name="Rezuchova B."/>
            <person name="Mingyar E."/>
            <person name="Csolleiova D."/>
            <person name="Bekeova C."/>
            <person name="Winkler A."/>
            <person name="Sevcikova B."/>
            <person name="Kalinowski J."/>
            <person name="Kormanec J."/>
            <person name="Ruckert C."/>
        </authorList>
    </citation>
    <scope>NUCLEOTIDE SEQUENCE [LARGE SCALE GENOMIC DNA]</scope>
    <source>
        <strain evidence="1 2">CCM 3239</strain>
    </source>
</reference>
<protein>
    <submittedName>
        <fullName evidence="1">Uncharacterized protein</fullName>
    </submittedName>
</protein>